<evidence type="ECO:0000313" key="6">
    <source>
        <dbReference type="Proteomes" id="UP000649617"/>
    </source>
</evidence>
<comment type="caution">
    <text evidence="5">The sequence shown here is derived from an EMBL/GenBank/DDBJ whole genome shotgun (WGS) entry which is preliminary data.</text>
</comment>
<keyword evidence="1" id="KW-0863">Zinc-finger</keyword>
<evidence type="ECO:0000256" key="2">
    <source>
        <dbReference type="SAM" id="MobiDB-lite"/>
    </source>
</evidence>
<protein>
    <recommendedName>
        <fullName evidence="7">LINE-1 reverse transcriptase-like</fullName>
    </recommendedName>
</protein>
<accession>A0A812LUY7</accession>
<dbReference type="InterPro" id="IPR013087">
    <property type="entry name" value="Znf_C2H2_type"/>
</dbReference>
<dbReference type="PROSITE" id="PS50878">
    <property type="entry name" value="RT_POL"/>
    <property type="match status" value="1"/>
</dbReference>
<dbReference type="InterPro" id="IPR036691">
    <property type="entry name" value="Endo/exonu/phosph_ase_sf"/>
</dbReference>
<keyword evidence="1" id="KW-0479">Metal-binding</keyword>
<evidence type="ECO:0000259" key="4">
    <source>
        <dbReference type="PROSITE" id="PS50878"/>
    </source>
</evidence>
<dbReference type="Pfam" id="PF00078">
    <property type="entry name" value="RVT_1"/>
    <property type="match status" value="1"/>
</dbReference>
<dbReference type="GO" id="GO:0008270">
    <property type="term" value="F:zinc ion binding"/>
    <property type="evidence" value="ECO:0007669"/>
    <property type="project" value="UniProtKB-KW"/>
</dbReference>
<dbReference type="OrthoDB" id="425681at2759"/>
<evidence type="ECO:0000313" key="5">
    <source>
        <dbReference type="EMBL" id="CAE7247518.1"/>
    </source>
</evidence>
<proteinExistence type="predicted"/>
<name>A0A812LUY7_SYMPI</name>
<gene>
    <name evidence="5" type="ORF">SPIL2461_LOCUS4593</name>
</gene>
<reference evidence="5" key="1">
    <citation type="submission" date="2021-02" db="EMBL/GenBank/DDBJ databases">
        <authorList>
            <person name="Dougan E. K."/>
            <person name="Rhodes N."/>
            <person name="Thang M."/>
            <person name="Chan C."/>
        </authorList>
    </citation>
    <scope>NUCLEOTIDE SEQUENCE</scope>
</reference>
<dbReference type="PANTHER" id="PTHR19446">
    <property type="entry name" value="REVERSE TRANSCRIPTASES"/>
    <property type="match status" value="1"/>
</dbReference>
<keyword evidence="1" id="KW-0862">Zinc</keyword>
<dbReference type="InterPro" id="IPR000477">
    <property type="entry name" value="RT_dom"/>
</dbReference>
<dbReference type="Gene3D" id="3.60.10.10">
    <property type="entry name" value="Endonuclease/exonuclease/phosphatase"/>
    <property type="match status" value="1"/>
</dbReference>
<dbReference type="PROSITE" id="PS00028">
    <property type="entry name" value="ZINC_FINGER_C2H2_1"/>
    <property type="match status" value="2"/>
</dbReference>
<dbReference type="PROSITE" id="PS50157">
    <property type="entry name" value="ZINC_FINGER_C2H2_2"/>
    <property type="match status" value="1"/>
</dbReference>
<dbReference type="SUPFAM" id="SSF56219">
    <property type="entry name" value="DNase I-like"/>
    <property type="match status" value="1"/>
</dbReference>
<evidence type="ECO:0008006" key="7">
    <source>
        <dbReference type="Google" id="ProtNLM"/>
    </source>
</evidence>
<dbReference type="SMART" id="SM00355">
    <property type="entry name" value="ZnF_C2H2"/>
    <property type="match status" value="3"/>
</dbReference>
<sequence length="1679" mass="187617">MTFSKGELRKGTFLRRAQLWRALDTLLGSLPLRSSVVLMGDFNATLEPSRHVAGSGIKLGGQSPDVLVDRRAIMDVLRRHKLCALNTWSKVSPTYEHPKGISQIDYICIRQALADGRSKQCGVLPAPIAAWRPSGHHVLTADLPLNWQPWKHSRQTSKTRTTQVFPQVAEVVEEAAVSLDRISGSLRQHSDRPAAKPTKPVQDCFSAMKHYVALHRAHTKLKRAARARKRDQTLSLLKGAEQAAAARDSRRLYQYVRLLSPKGASKRVNLRGAKGELLEPSRERTLLVEYARELFTGDPFDEYALLPLPEEWFSSDAWVRALRKQRSHKAAPLGSASVQAWKDNAELVAEPLSRIAVAELCSQAPTVPKRWTTAQLIWIAKPSKPPVKPENLRSLGLMASDTKAFLYLLKERASPYVQARMASRPLFAYRQGTSTYDPILRATSHCHQVRALLAQHKGDLVSKIINKQETELTGGLMCSLDLTRAFDLVDHSALYRSLLATNMPACLASVLIEVHRKTCLSIAHGGDTECFSMSRGLRQGCLVAPMLCAAWVCQFCADLDEGTEAGFSLEHVSVFADDKHLFWEIHSKSQFHKAVRQLHYAICLLEERSTQVSFLKSAVVYALRGRAAEEIVGRYTAWFRGERHFLLRSKTRTIKLPVHDRLVYLGVVLSYGAFEMQSARHRADKAAQNFGMLSKPLRMNGALSKSIRLRIYRACIWSTLSYGLIAVGFTAGSLQHVISTAARQLRKVLRMHEKGTTNKAILEAATLDVTSILLEQARGQLSRIQSREVEGCALVCRIERERVGVVLEQLETFTTQVSQGRLQAVVADQAPRVECPICGIEFAGDYGLQMHIKAKHTEINQRSPIDFVRSKHSLHGAPFCRFCHARCYNWQALEKHIAEGACPRIKDALARDITIEVLYEQVLQEEAANPPVPPSELACTTTQFLDSKHPVLTCPFHEVPTHLNAFDTLRLRCGLCGQVLREANTVKTHWRSTHPLAWEYVRVEAERAAKAMSAIFVSPCRFCGLSNKQASQHATRCPAFFQVSALRWIQSTGKDPLVLEGAKSSRPRLRVPEYKTWRASNTQIGRAFGLQQQPNTSAAVHTATTDSAHGVTTPALHREGNARDRTHHTGLHRFFSKKGEVGGGQMRDGVGAVGMADIPWTCQVQLRNPHSLCYVNACTHALLHLLYASGQEYGNLEFLHQACRSSLRHGMSLTLSTLFMFRSLLPNWQYNDVQRDAAEYAMLLLDSLRMLGSLWHLLPRGLFDDPLEQGGTPLMMSLPDNPCTLQDIIDAWQSPEPGTQRLLRQHSGQLATQLDRYNAGNKLFTEVSFEDEVSIAVCPLAGALEHQRFSVSSAIMHTGHMTGHDLQLVEEAFFDSYVPSGVKLEERKMDIDDRSYKEPRRELDQRKGGQGRDGRGKGRSDAGRSAPRDRESRDGGNRRGYRGRSDRDSPDQEVADLRASIQSLQRLVLRHEDSIGLTQADYSFVAFLRVTSASSVVPALYSAQRAWRDLRDTDPAKISKPMRRSLLSCLFRELVARMRSLDSEEENTQSLKKLGWLTEDLCSWNFLHWSVEQKRLVVDDSRAPLKKAETINLVDKIIGQVAEPGLVVRFHPTRPLTASMTGDSLTCCLQVSAREARAATLYEDLAVLSGLACTQLIGMGLRKDRASRSALAQAIAKSM</sequence>
<feature type="compositionally biased region" description="Basic and acidic residues" evidence="2">
    <location>
        <begin position="1389"/>
        <end position="1450"/>
    </location>
</feature>
<dbReference type="Proteomes" id="UP000649617">
    <property type="component" value="Unassembled WGS sequence"/>
</dbReference>
<keyword evidence="6" id="KW-1185">Reference proteome</keyword>
<feature type="domain" description="Reverse transcriptase" evidence="4">
    <location>
        <begin position="360"/>
        <end position="669"/>
    </location>
</feature>
<feature type="domain" description="C2H2-type" evidence="3">
    <location>
        <begin position="833"/>
        <end position="861"/>
    </location>
</feature>
<dbReference type="EMBL" id="CAJNIZ010006140">
    <property type="protein sequence ID" value="CAE7247518.1"/>
    <property type="molecule type" value="Genomic_DNA"/>
</dbReference>
<evidence type="ECO:0000256" key="1">
    <source>
        <dbReference type="PROSITE-ProRule" id="PRU00042"/>
    </source>
</evidence>
<organism evidence="5 6">
    <name type="scientific">Symbiodinium pilosum</name>
    <name type="common">Dinoflagellate</name>
    <dbReference type="NCBI Taxonomy" id="2952"/>
    <lineage>
        <taxon>Eukaryota</taxon>
        <taxon>Sar</taxon>
        <taxon>Alveolata</taxon>
        <taxon>Dinophyceae</taxon>
        <taxon>Suessiales</taxon>
        <taxon>Symbiodiniaceae</taxon>
        <taxon>Symbiodinium</taxon>
    </lineage>
</organism>
<feature type="region of interest" description="Disordered" evidence="2">
    <location>
        <begin position="1389"/>
        <end position="1453"/>
    </location>
</feature>
<evidence type="ECO:0000259" key="3">
    <source>
        <dbReference type="PROSITE" id="PS50157"/>
    </source>
</evidence>